<evidence type="ECO:0000256" key="1">
    <source>
        <dbReference type="ARBA" id="ARBA00004496"/>
    </source>
</evidence>
<dbReference type="GO" id="GO:0000917">
    <property type="term" value="P:division septum assembly"/>
    <property type="evidence" value="ECO:0007669"/>
    <property type="project" value="UniProtKB-KW"/>
</dbReference>
<keyword evidence="3" id="KW-0963">Cytoplasm</keyword>
<dbReference type="Pfam" id="PF05164">
    <property type="entry name" value="ZapA"/>
    <property type="match status" value="1"/>
</dbReference>
<evidence type="ECO:0000256" key="6">
    <source>
        <dbReference type="ARBA" id="ARBA00023306"/>
    </source>
</evidence>
<dbReference type="GO" id="GO:0043093">
    <property type="term" value="P:FtsZ-dependent cytokinesis"/>
    <property type="evidence" value="ECO:0007669"/>
    <property type="project" value="TreeGrafter"/>
</dbReference>
<protein>
    <recommendedName>
        <fullName evidence="2">Cell division protein ZapA</fullName>
    </recommendedName>
    <alternativeName>
        <fullName evidence="9">Z ring-associated protein ZapA</fullName>
    </alternativeName>
</protein>
<organism evidence="10 11">
    <name type="scientific">Bilifractor porci</name>
    <dbReference type="NCBI Taxonomy" id="2606636"/>
    <lineage>
        <taxon>Bacteria</taxon>
        <taxon>Bacillati</taxon>
        <taxon>Bacillota</taxon>
        <taxon>Clostridia</taxon>
        <taxon>Lachnospirales</taxon>
        <taxon>Lachnospiraceae</taxon>
        <taxon>Bilifractor</taxon>
    </lineage>
</organism>
<dbReference type="GO" id="GO:0000921">
    <property type="term" value="P:septin ring assembly"/>
    <property type="evidence" value="ECO:0007669"/>
    <property type="project" value="TreeGrafter"/>
</dbReference>
<proteinExistence type="predicted"/>
<comment type="subcellular location">
    <subcellularLocation>
        <location evidence="1">Cytoplasm</location>
    </subcellularLocation>
</comment>
<reference evidence="10 11" key="1">
    <citation type="submission" date="2019-08" db="EMBL/GenBank/DDBJ databases">
        <title>In-depth cultivation of the pig gut microbiome towards novel bacterial diversity and tailored functional studies.</title>
        <authorList>
            <person name="Wylensek D."/>
            <person name="Hitch T.C.A."/>
            <person name="Clavel T."/>
        </authorList>
    </citation>
    <scope>NUCLEOTIDE SEQUENCE [LARGE SCALE GENOMIC DNA]</scope>
    <source>
        <strain evidence="10 11">Oil+RF-744-WCA-WT-13</strain>
    </source>
</reference>
<keyword evidence="11" id="KW-1185">Reference proteome</keyword>
<evidence type="ECO:0000313" key="10">
    <source>
        <dbReference type="EMBL" id="MST80949.1"/>
    </source>
</evidence>
<dbReference type="EMBL" id="VUMV01000001">
    <property type="protein sequence ID" value="MST80949.1"/>
    <property type="molecule type" value="Genomic_DNA"/>
</dbReference>
<keyword evidence="4 10" id="KW-0132">Cell division</keyword>
<evidence type="ECO:0000256" key="3">
    <source>
        <dbReference type="ARBA" id="ARBA00022490"/>
    </source>
</evidence>
<keyword evidence="5" id="KW-0717">Septation</keyword>
<evidence type="ECO:0000256" key="4">
    <source>
        <dbReference type="ARBA" id="ARBA00022618"/>
    </source>
</evidence>
<dbReference type="InterPro" id="IPR036192">
    <property type="entry name" value="Cell_div_ZapA-like_sf"/>
</dbReference>
<gene>
    <name evidence="10" type="ORF">FYJ60_01175</name>
</gene>
<sequence length="121" mass="13821">MAEKKKVRVLIDGKIITLGGYESEDYMQRVAYYINTKIAELSAMPGYNRLTADTKATLLSLNIADDYFKAKSQVDVMEQDIENKDQDTYDAKHDLVSAQVEIARLKREIDRLRSGKSVEQK</sequence>
<dbReference type="GO" id="GO:0005829">
    <property type="term" value="C:cytosol"/>
    <property type="evidence" value="ECO:0007669"/>
    <property type="project" value="TreeGrafter"/>
</dbReference>
<dbReference type="InterPro" id="IPR007838">
    <property type="entry name" value="Cell_div_ZapA-like"/>
</dbReference>
<keyword evidence="6" id="KW-0131">Cell cycle</keyword>
<dbReference type="RefSeq" id="WP_154456760.1">
    <property type="nucleotide sequence ID" value="NZ_VUMV01000001.1"/>
</dbReference>
<evidence type="ECO:0000256" key="8">
    <source>
        <dbReference type="ARBA" id="ARBA00026068"/>
    </source>
</evidence>
<comment type="caution">
    <text evidence="10">The sequence shown here is derived from an EMBL/GenBank/DDBJ whole genome shotgun (WGS) entry which is preliminary data.</text>
</comment>
<evidence type="ECO:0000256" key="9">
    <source>
        <dbReference type="ARBA" id="ARBA00033158"/>
    </source>
</evidence>
<dbReference type="AlphaFoldDB" id="A0A7X2TM73"/>
<evidence type="ECO:0000256" key="5">
    <source>
        <dbReference type="ARBA" id="ARBA00023210"/>
    </source>
</evidence>
<evidence type="ECO:0000256" key="2">
    <source>
        <dbReference type="ARBA" id="ARBA00015195"/>
    </source>
</evidence>
<comment type="function">
    <text evidence="7">Activator of cell division through the inhibition of FtsZ GTPase activity, therefore promoting FtsZ assembly into bundles of protofilaments necessary for the formation of the division Z ring. It is recruited early at mid-cell but it is not essential for cell division.</text>
</comment>
<dbReference type="InterPro" id="IPR053712">
    <property type="entry name" value="Bac_CellDiv_Activator"/>
</dbReference>
<dbReference type="PANTHER" id="PTHR34981">
    <property type="entry name" value="CELL DIVISION PROTEIN ZAPA"/>
    <property type="match status" value="1"/>
</dbReference>
<name>A0A7X2TM73_9FIRM</name>
<dbReference type="GO" id="GO:0032153">
    <property type="term" value="C:cell division site"/>
    <property type="evidence" value="ECO:0007669"/>
    <property type="project" value="TreeGrafter"/>
</dbReference>
<evidence type="ECO:0000313" key="11">
    <source>
        <dbReference type="Proteomes" id="UP000466864"/>
    </source>
</evidence>
<comment type="subunit">
    <text evidence="8">Homodimer. Interacts with FtsZ.</text>
</comment>
<accession>A0A7X2TM73</accession>
<dbReference type="Gene3D" id="6.10.250.790">
    <property type="match status" value="1"/>
</dbReference>
<dbReference type="PANTHER" id="PTHR34981:SF1">
    <property type="entry name" value="CELL DIVISION PROTEIN ZAPA"/>
    <property type="match status" value="1"/>
</dbReference>
<dbReference type="Proteomes" id="UP000466864">
    <property type="component" value="Unassembled WGS sequence"/>
</dbReference>
<dbReference type="SUPFAM" id="SSF102829">
    <property type="entry name" value="Cell division protein ZapA-like"/>
    <property type="match status" value="1"/>
</dbReference>
<dbReference type="GO" id="GO:0030428">
    <property type="term" value="C:cell septum"/>
    <property type="evidence" value="ECO:0007669"/>
    <property type="project" value="TreeGrafter"/>
</dbReference>
<evidence type="ECO:0000256" key="7">
    <source>
        <dbReference type="ARBA" id="ARBA00024910"/>
    </source>
</evidence>